<name>A0A831EBT8_9ENTR</name>
<protein>
    <submittedName>
        <fullName evidence="2">Uncharacterized protein</fullName>
    </submittedName>
</protein>
<keyword evidence="1" id="KW-1133">Transmembrane helix</keyword>
<reference evidence="2 3" key="1">
    <citation type="submission" date="2017-01" db="EMBL/GenBank/DDBJ databases">
        <authorList>
            <person name="Cao J.-M."/>
        </authorList>
    </citation>
    <scope>NUCLEOTIDE SEQUENCE [LARGE SCALE GENOMIC DNA]</scope>
    <source>
        <strain evidence="2 3">888-76</strain>
        <plasmid evidence="2 3">p888-76-1</plasmid>
    </source>
</reference>
<organism evidence="2 3">
    <name type="scientific">Kosakonia cowanii JCM 10956 = DSM 18146</name>
    <dbReference type="NCBI Taxonomy" id="1300165"/>
    <lineage>
        <taxon>Bacteria</taxon>
        <taxon>Pseudomonadati</taxon>
        <taxon>Pseudomonadota</taxon>
        <taxon>Gammaproteobacteria</taxon>
        <taxon>Enterobacterales</taxon>
        <taxon>Enterobacteriaceae</taxon>
        <taxon>Kosakonia</taxon>
    </lineage>
</organism>
<keyword evidence="3" id="KW-1185">Reference proteome</keyword>
<keyword evidence="2" id="KW-0614">Plasmid</keyword>
<keyword evidence="1" id="KW-0472">Membrane</keyword>
<feature type="transmembrane region" description="Helical" evidence="1">
    <location>
        <begin position="39"/>
        <end position="62"/>
    </location>
</feature>
<feature type="transmembrane region" description="Helical" evidence="1">
    <location>
        <begin position="105"/>
        <end position="126"/>
    </location>
</feature>
<dbReference type="Proteomes" id="UP000187148">
    <property type="component" value="Plasmid p888-76-1"/>
</dbReference>
<geneLocation type="plasmid" evidence="2 3">
    <name>p888-76-1</name>
</geneLocation>
<feature type="transmembrane region" description="Helical" evidence="1">
    <location>
        <begin position="69"/>
        <end position="93"/>
    </location>
</feature>
<dbReference type="RefSeq" id="WP_054804366.1">
    <property type="nucleotide sequence ID" value="NZ_CP019446.1"/>
</dbReference>
<dbReference type="EMBL" id="CP019446">
    <property type="protein sequence ID" value="APZ07786.1"/>
    <property type="molecule type" value="Genomic_DNA"/>
</dbReference>
<evidence type="ECO:0000313" key="2">
    <source>
        <dbReference type="EMBL" id="APZ07786.1"/>
    </source>
</evidence>
<dbReference type="AlphaFoldDB" id="A0A831EBT8"/>
<accession>A0A831EBT8</accession>
<sequence length="130" mass="14769">MSLIKKAGFAMQWLWLAVLSYAFGLTVYAMQIHKGLAGFYWSFWRVALAITVIWLVSMAIHLSDRKRDLSVGAVLATVIPWVALACVWLMKLYFDWTFSWPPAEWVLIAFLGVYSFPLLCGVAYLAKVSL</sequence>
<evidence type="ECO:0000256" key="1">
    <source>
        <dbReference type="SAM" id="Phobius"/>
    </source>
</evidence>
<gene>
    <name evidence="2" type="ORF">BWI95_22310</name>
</gene>
<dbReference type="KEGG" id="kco:BWI95_22310"/>
<keyword evidence="1" id="KW-0812">Transmembrane</keyword>
<proteinExistence type="predicted"/>
<evidence type="ECO:0000313" key="3">
    <source>
        <dbReference type="Proteomes" id="UP000187148"/>
    </source>
</evidence>